<dbReference type="GeneID" id="31011253"/>
<comment type="caution">
    <text evidence="4">The sequence shown here is derived from an EMBL/GenBank/DDBJ whole genome shotgun (WGS) entry which is preliminary data.</text>
</comment>
<evidence type="ECO:0000259" key="3">
    <source>
        <dbReference type="Pfam" id="PF21666"/>
    </source>
</evidence>
<keyword evidence="5" id="KW-1185">Reference proteome</keyword>
<dbReference type="Proteomes" id="UP000183809">
    <property type="component" value="Unassembled WGS sequence"/>
</dbReference>
<feature type="region of interest" description="Disordered" evidence="1">
    <location>
        <begin position="316"/>
        <end position="400"/>
    </location>
</feature>
<protein>
    <recommendedName>
        <fullName evidence="6">Duf1665 domain containing protein</fullName>
    </recommendedName>
</protein>
<feature type="compositionally biased region" description="Basic and acidic residues" evidence="1">
    <location>
        <begin position="316"/>
        <end position="334"/>
    </location>
</feature>
<name>A0A1J9QKP1_9PEZI</name>
<dbReference type="Pfam" id="PF14033">
    <property type="entry name" value="DUF4246"/>
    <property type="match status" value="1"/>
</dbReference>
<gene>
    <name evidence="4" type="ORF">BKCO1_1320004</name>
</gene>
<proteinExistence type="predicted"/>
<feature type="compositionally biased region" description="Acidic residues" evidence="1">
    <location>
        <begin position="335"/>
        <end position="393"/>
    </location>
</feature>
<dbReference type="OrthoDB" id="415532at2759"/>
<evidence type="ECO:0000313" key="4">
    <source>
        <dbReference type="EMBL" id="OJD28634.1"/>
    </source>
</evidence>
<sequence length="653" mass="74482">MDGKRLQRPGFGQPIYIDKSYPQSFRSAVLGWRPEPVTERERSMLAVINALTDKPDWEHKVFDDSIVARWRAEAVYEAPPLRTWTRKTFTTRQGFDDAMFDFCIAELRDKAAVYAEKRFVRILDTAAAVAKSDVIIPAGLRHELVQAVAELLEDVPESKKDWHPGSDGQVLDLVHPSLFPFVYGRSRILGDGRTLGLDDCLAAAGGGETVPRPWVEKVWGSMNNVCRYWDKPLWSNHFQWLPCDVAFTDEGKTRISSYVNNLHPVKQRALYSLIERVMDAALPLWEDILGYTGTDQEPSTYLRVLLDDSYYIYHDKQDDHQGDDGDGGDERKCEYEEDGKDEGDENEKDESDENEEDEGDEGEEDEGDENEEDEGDENEEDEDDEYSDEEEGKELDSDRELIFPSVQPYSHDDSKNVFMDVKANLREQFASQGLQVIVKLANICLTPDKPDYPGGSWHVEGMLNEWICATSIFYYDCDNVTDSYLGFRQNVNPEVLTEKAEGQNDYGGLEFLYSIKQCEASVQNVGRVLTREGRLLAFPNVLQHRVEPFSLQDRSRPGHRKILALFLVDPHQRIISTANVPPQRKDWWSEEILKEGVGKLPTELTELIVSSAEEWPMGMEEAKELRGKLMSERTANMVQVESAVFGQVSFCEH</sequence>
<evidence type="ECO:0008006" key="6">
    <source>
        <dbReference type="Google" id="ProtNLM"/>
    </source>
</evidence>
<accession>A0A1J9QKP1</accession>
<dbReference type="InterPro" id="IPR025340">
    <property type="entry name" value="DUF4246"/>
</dbReference>
<dbReference type="PANTHER" id="PTHR33119:SF1">
    <property type="entry name" value="FE2OG DIOXYGENASE DOMAIN-CONTAINING PROTEIN"/>
    <property type="match status" value="1"/>
</dbReference>
<dbReference type="InterPro" id="IPR049207">
    <property type="entry name" value="DUF4246_N"/>
</dbReference>
<dbReference type="Pfam" id="PF21666">
    <property type="entry name" value="DUF4246_N"/>
    <property type="match status" value="1"/>
</dbReference>
<feature type="domain" description="DUF4246" evidence="3">
    <location>
        <begin position="9"/>
        <end position="73"/>
    </location>
</feature>
<feature type="domain" description="DUF4246" evidence="2">
    <location>
        <begin position="98"/>
        <end position="591"/>
    </location>
</feature>
<dbReference type="InterPro" id="IPR049192">
    <property type="entry name" value="DUF4246_C"/>
</dbReference>
<evidence type="ECO:0000256" key="1">
    <source>
        <dbReference type="SAM" id="MobiDB-lite"/>
    </source>
</evidence>
<dbReference type="STRING" id="236234.A0A1J9QKP1"/>
<evidence type="ECO:0000259" key="2">
    <source>
        <dbReference type="Pfam" id="PF14033"/>
    </source>
</evidence>
<evidence type="ECO:0000313" key="5">
    <source>
        <dbReference type="Proteomes" id="UP000183809"/>
    </source>
</evidence>
<dbReference type="RefSeq" id="XP_020124894.1">
    <property type="nucleotide sequence ID" value="XM_020270994.1"/>
</dbReference>
<dbReference type="EMBL" id="MNUE01000132">
    <property type="protein sequence ID" value="OJD28634.1"/>
    <property type="molecule type" value="Genomic_DNA"/>
</dbReference>
<organism evidence="4 5">
    <name type="scientific">Diplodia corticola</name>
    <dbReference type="NCBI Taxonomy" id="236234"/>
    <lineage>
        <taxon>Eukaryota</taxon>
        <taxon>Fungi</taxon>
        <taxon>Dikarya</taxon>
        <taxon>Ascomycota</taxon>
        <taxon>Pezizomycotina</taxon>
        <taxon>Dothideomycetes</taxon>
        <taxon>Dothideomycetes incertae sedis</taxon>
        <taxon>Botryosphaeriales</taxon>
        <taxon>Botryosphaeriaceae</taxon>
        <taxon>Diplodia</taxon>
    </lineage>
</organism>
<reference evidence="4 5" key="1">
    <citation type="submission" date="2016-10" db="EMBL/GenBank/DDBJ databases">
        <title>Proteomics and genomics reveal pathogen-plant mechanisms compatible with a hemibiotrophic lifestyle of Diplodia corticola.</title>
        <authorList>
            <person name="Fernandes I."/>
            <person name="De Jonge R."/>
            <person name="Van De Peer Y."/>
            <person name="Devreese B."/>
            <person name="Alves A."/>
            <person name="Esteves A.C."/>
        </authorList>
    </citation>
    <scope>NUCLEOTIDE SEQUENCE [LARGE SCALE GENOMIC DNA]</scope>
    <source>
        <strain evidence="4 5">CBS 112549</strain>
    </source>
</reference>
<dbReference type="PANTHER" id="PTHR33119">
    <property type="entry name" value="IFI3P"/>
    <property type="match status" value="1"/>
</dbReference>
<dbReference type="AlphaFoldDB" id="A0A1J9QKP1"/>